<name>A0A075FRW3_9ARCH</name>
<dbReference type="EMBL" id="KF900422">
    <property type="protein sequence ID" value="AIE94410.1"/>
    <property type="molecule type" value="Genomic_DNA"/>
</dbReference>
<evidence type="ECO:0000313" key="1">
    <source>
        <dbReference type="EMBL" id="AIE94410.1"/>
    </source>
</evidence>
<sequence>MNQNLKIHDIIFQNRVKLHLFETSQRKIWTIVGKEKEHWIDPELNFCSCSGYYFGMLKNKNHVII</sequence>
<protein>
    <submittedName>
        <fullName evidence="1">Uncharacterized protein</fullName>
    </submittedName>
</protein>
<dbReference type="AlphaFoldDB" id="A0A075FRW3"/>
<accession>A0A075FRW3</accession>
<proteinExistence type="predicted"/>
<reference evidence="1" key="1">
    <citation type="journal article" date="2014" name="Genome Biol. Evol.">
        <title>Pangenome evidence for extensive interdomain horizontal transfer affecting lineage core and shell genes in uncultured planktonic thaumarchaeota and euryarchaeota.</title>
        <authorList>
            <person name="Deschamps P."/>
            <person name="Zivanovic Y."/>
            <person name="Moreira D."/>
            <person name="Rodriguez-Valera F."/>
            <person name="Lopez-Garcia P."/>
        </authorList>
    </citation>
    <scope>NUCLEOTIDE SEQUENCE</scope>
</reference>
<organism evidence="1">
    <name type="scientific">uncultured marine thaumarchaeote AD1000_46_C12</name>
    <dbReference type="NCBI Taxonomy" id="1455920"/>
    <lineage>
        <taxon>Archaea</taxon>
        <taxon>Nitrososphaerota</taxon>
        <taxon>environmental samples</taxon>
    </lineage>
</organism>